<dbReference type="PANTHER" id="PTHR31549:SF259">
    <property type="match status" value="1"/>
</dbReference>
<evidence type="ECO:0000256" key="1">
    <source>
        <dbReference type="SAM" id="MobiDB-lite"/>
    </source>
</evidence>
<protein>
    <submittedName>
        <fullName evidence="3">Uncharacterized protein</fullName>
    </submittedName>
</protein>
<comment type="caution">
    <text evidence="3">The sequence shown here is derived from an EMBL/GenBank/DDBJ whole genome shotgun (WGS) entry which is preliminary data.</text>
</comment>
<feature type="transmembrane region" description="Helical" evidence="2">
    <location>
        <begin position="631"/>
        <end position="652"/>
    </location>
</feature>
<dbReference type="AlphaFoldDB" id="A0A8X8YH96"/>
<evidence type="ECO:0000313" key="4">
    <source>
        <dbReference type="Proteomes" id="UP000298416"/>
    </source>
</evidence>
<evidence type="ECO:0000313" key="3">
    <source>
        <dbReference type="EMBL" id="KAG6429935.1"/>
    </source>
</evidence>
<dbReference type="PANTHER" id="PTHR31549">
    <property type="entry name" value="PROTEIN, PUTATIVE (DUF247)-RELATED-RELATED"/>
    <property type="match status" value="1"/>
</dbReference>
<accession>A0A8X8YH96</accession>
<organism evidence="3">
    <name type="scientific">Salvia splendens</name>
    <name type="common">Scarlet sage</name>
    <dbReference type="NCBI Taxonomy" id="180675"/>
    <lineage>
        <taxon>Eukaryota</taxon>
        <taxon>Viridiplantae</taxon>
        <taxon>Streptophyta</taxon>
        <taxon>Embryophyta</taxon>
        <taxon>Tracheophyta</taxon>
        <taxon>Spermatophyta</taxon>
        <taxon>Magnoliopsida</taxon>
        <taxon>eudicotyledons</taxon>
        <taxon>Gunneridae</taxon>
        <taxon>Pentapetalae</taxon>
        <taxon>asterids</taxon>
        <taxon>lamiids</taxon>
        <taxon>Lamiales</taxon>
        <taxon>Lamiaceae</taxon>
        <taxon>Nepetoideae</taxon>
        <taxon>Mentheae</taxon>
        <taxon>Salviinae</taxon>
        <taxon>Salvia</taxon>
        <taxon>Salvia subgen. Calosphace</taxon>
        <taxon>core Calosphace</taxon>
    </lineage>
</organism>
<gene>
    <name evidence="3" type="ORF">SASPL_107992</name>
</gene>
<reference evidence="3" key="1">
    <citation type="submission" date="2018-01" db="EMBL/GenBank/DDBJ databases">
        <authorList>
            <person name="Mao J.F."/>
        </authorList>
    </citation>
    <scope>NUCLEOTIDE SEQUENCE</scope>
    <source>
        <strain evidence="3">Huo1</strain>
        <tissue evidence="3">Leaf</tissue>
    </source>
</reference>
<keyword evidence="2" id="KW-1133">Transmembrane helix</keyword>
<sequence length="672" mass="76041">MPVPKPLLSGNGLANTHSGTDKDFSGGEEETTSRRRRRVRWDPPPSESSYNGNAANGDGNSGTGGRKRKSRWADDESNGLVELYVVVIGELRVDFGNNCWFLNDRTGSGAMKGGDLLVNKDGVQLVSENEQRPHFDESLWVKRIQQSIDDDLDEDSKIPVTIFAVPKILMATDPDSYIPQQVAIGPYHHLRAELYDMERYKVAAAKRNQKELDNVKLKHLADHLMKMDLRIKASYHRPLRIGVEALAWMMAVDVSFLFEFMQVCAVKEGKVITRISSRMDYLINLARRKTAHSAILRDIVMLENQIPLFVMRKLLELQFSSLEMADERLHAMLAALSKDLSPFQMAESCQRVVVSDCAHLLEFLYNYVVPSTDWEKPASIEIDVAEEEMVETTHVKQLRVVVWRVIYTSVRTPAHFVKRVILSKPIKLAVKLPWKVISNIPLLKTLTQPIESMFSDYGEKKEDGDGGDDEEKPPLQEEIVIPSVTQLLDAGVNFVPTEKGISGFNFDSKTLTLTIPVVKLDLNSEVVLRNLVAYEACVKSGPMVLTRYTELMNGIVDTEVDAAVLCRRGIIVNHLKSEREVADLWNGMSKSIRLTRVQSLDCVIAEVNKFYSDRWKVKLTKFMREYVFGSWRLLTFLAAVVMVALMCLQAFCQVYSCHRILRIEALEPDGTE</sequence>
<reference evidence="3" key="2">
    <citation type="submission" date="2020-08" db="EMBL/GenBank/DDBJ databases">
        <title>Plant Genome Project.</title>
        <authorList>
            <person name="Zhang R.-G."/>
        </authorList>
    </citation>
    <scope>NUCLEOTIDE SEQUENCE</scope>
    <source>
        <strain evidence="3">Huo1</strain>
        <tissue evidence="3">Leaf</tissue>
    </source>
</reference>
<dbReference type="EMBL" id="PNBA02000003">
    <property type="protein sequence ID" value="KAG6429935.1"/>
    <property type="molecule type" value="Genomic_DNA"/>
</dbReference>
<evidence type="ECO:0000256" key="2">
    <source>
        <dbReference type="SAM" id="Phobius"/>
    </source>
</evidence>
<dbReference type="Pfam" id="PF03140">
    <property type="entry name" value="DUF247"/>
    <property type="match status" value="1"/>
</dbReference>
<keyword evidence="2" id="KW-0472">Membrane</keyword>
<keyword evidence="4" id="KW-1185">Reference proteome</keyword>
<name>A0A8X8YH96_SALSN</name>
<feature type="region of interest" description="Disordered" evidence="1">
    <location>
        <begin position="1"/>
        <end position="72"/>
    </location>
</feature>
<proteinExistence type="predicted"/>
<keyword evidence="2" id="KW-0812">Transmembrane</keyword>
<dbReference type="InterPro" id="IPR004158">
    <property type="entry name" value="DUF247_pln"/>
</dbReference>
<dbReference type="Proteomes" id="UP000298416">
    <property type="component" value="Unassembled WGS sequence"/>
</dbReference>